<dbReference type="AlphaFoldDB" id="A0A2P2NFF0"/>
<protein>
    <submittedName>
        <fullName evidence="1">Uncharacterized protein</fullName>
    </submittedName>
</protein>
<reference evidence="1" key="1">
    <citation type="submission" date="2018-02" db="EMBL/GenBank/DDBJ databases">
        <title>Rhizophora mucronata_Transcriptome.</title>
        <authorList>
            <person name="Meera S.P."/>
            <person name="Sreeshan A."/>
            <person name="Augustine A."/>
        </authorList>
    </citation>
    <scope>NUCLEOTIDE SEQUENCE</scope>
    <source>
        <tissue evidence="1">Leaf</tissue>
    </source>
</reference>
<organism evidence="1">
    <name type="scientific">Rhizophora mucronata</name>
    <name type="common">Asiatic mangrove</name>
    <dbReference type="NCBI Taxonomy" id="61149"/>
    <lineage>
        <taxon>Eukaryota</taxon>
        <taxon>Viridiplantae</taxon>
        <taxon>Streptophyta</taxon>
        <taxon>Embryophyta</taxon>
        <taxon>Tracheophyta</taxon>
        <taxon>Spermatophyta</taxon>
        <taxon>Magnoliopsida</taxon>
        <taxon>eudicotyledons</taxon>
        <taxon>Gunneridae</taxon>
        <taxon>Pentapetalae</taxon>
        <taxon>rosids</taxon>
        <taxon>fabids</taxon>
        <taxon>Malpighiales</taxon>
        <taxon>Rhizophoraceae</taxon>
        <taxon>Rhizophora</taxon>
    </lineage>
</organism>
<sequence>MGYRAREHIITLANSKHQHRLTSISARQLSFSNLTT</sequence>
<name>A0A2P2NFF0_RHIMU</name>
<proteinExistence type="predicted"/>
<dbReference type="EMBL" id="GGEC01060708">
    <property type="protein sequence ID" value="MBX41192.1"/>
    <property type="molecule type" value="Transcribed_RNA"/>
</dbReference>
<evidence type="ECO:0000313" key="1">
    <source>
        <dbReference type="EMBL" id="MBX41192.1"/>
    </source>
</evidence>
<accession>A0A2P2NFF0</accession>